<dbReference type="InterPro" id="IPR000664">
    <property type="entry name" value="Lethal2_giant"/>
</dbReference>
<dbReference type="EMBL" id="DS985245">
    <property type="protein sequence ID" value="EDV24469.1"/>
    <property type="molecule type" value="Genomic_DNA"/>
</dbReference>
<dbReference type="GO" id="GO:0006887">
    <property type="term" value="P:exocytosis"/>
    <property type="evidence" value="ECO:0007669"/>
    <property type="project" value="UniProtKB-KW"/>
</dbReference>
<dbReference type="InterPro" id="IPR013577">
    <property type="entry name" value="LLGL2"/>
</dbReference>
<feature type="region of interest" description="Disordered" evidence="5">
    <location>
        <begin position="609"/>
        <end position="667"/>
    </location>
</feature>
<evidence type="ECO:0000256" key="4">
    <source>
        <dbReference type="ARBA" id="ARBA00022737"/>
    </source>
</evidence>
<evidence type="ECO:0000313" key="7">
    <source>
        <dbReference type="EMBL" id="EDV24469.1"/>
    </source>
</evidence>
<evidence type="ECO:0000256" key="2">
    <source>
        <dbReference type="ARBA" id="ARBA00022483"/>
    </source>
</evidence>
<reference evidence="7 8" key="1">
    <citation type="journal article" date="2008" name="Nature">
        <title>The Trichoplax genome and the nature of placozoans.</title>
        <authorList>
            <person name="Srivastava M."/>
            <person name="Begovic E."/>
            <person name="Chapman J."/>
            <person name="Putnam N.H."/>
            <person name="Hellsten U."/>
            <person name="Kawashima T."/>
            <person name="Kuo A."/>
            <person name="Mitros T."/>
            <person name="Salamov A."/>
            <person name="Carpenter M.L."/>
            <person name="Signorovitch A.Y."/>
            <person name="Moreno M.A."/>
            <person name="Kamm K."/>
            <person name="Grimwood J."/>
            <person name="Schmutz J."/>
            <person name="Shapiro H."/>
            <person name="Grigoriev I.V."/>
            <person name="Buss L.W."/>
            <person name="Schierwater B."/>
            <person name="Dellaporta S.L."/>
            <person name="Rokhsar D.S."/>
        </authorList>
    </citation>
    <scope>NUCLEOTIDE SEQUENCE [LARGE SCALE GENOMIC DNA]</scope>
    <source>
        <strain evidence="7 8">Grell-BS-1999</strain>
    </source>
</reference>
<organism evidence="7 8">
    <name type="scientific">Trichoplax adhaerens</name>
    <name type="common">Trichoplax reptans</name>
    <dbReference type="NCBI Taxonomy" id="10228"/>
    <lineage>
        <taxon>Eukaryota</taxon>
        <taxon>Metazoa</taxon>
        <taxon>Placozoa</taxon>
        <taxon>Uniplacotomia</taxon>
        <taxon>Trichoplacea</taxon>
        <taxon>Trichoplacidae</taxon>
        <taxon>Trichoplax</taxon>
    </lineage>
</organism>
<dbReference type="SUPFAM" id="SSF50978">
    <property type="entry name" value="WD40 repeat-like"/>
    <property type="match status" value="2"/>
</dbReference>
<dbReference type="OrthoDB" id="19944at2759"/>
<dbReference type="PRINTS" id="PR00962">
    <property type="entry name" value="LETHAL2GIANT"/>
</dbReference>
<feature type="compositionally biased region" description="Polar residues" evidence="5">
    <location>
        <begin position="623"/>
        <end position="633"/>
    </location>
</feature>
<dbReference type="FunFam" id="2.130.10.10:FF:000521">
    <property type="entry name" value="syntaxin-binding protein 5-like isoform X1"/>
    <property type="match status" value="1"/>
</dbReference>
<evidence type="ECO:0000256" key="3">
    <source>
        <dbReference type="ARBA" id="ARBA00022574"/>
    </source>
</evidence>
<dbReference type="SMART" id="SM00320">
    <property type="entry name" value="WD40"/>
    <property type="match status" value="6"/>
</dbReference>
<dbReference type="AlphaFoldDB" id="B3RXQ4"/>
<dbReference type="OMA" id="NKAIELX"/>
<evidence type="ECO:0000313" key="8">
    <source>
        <dbReference type="Proteomes" id="UP000009022"/>
    </source>
</evidence>
<dbReference type="FunCoup" id="B3RXQ4">
    <property type="interactions" value="2059"/>
</dbReference>
<dbReference type="InParanoid" id="B3RXQ4"/>
<dbReference type="Proteomes" id="UP000009022">
    <property type="component" value="Unassembled WGS sequence"/>
</dbReference>
<dbReference type="HOGENOM" id="CLU_016290_0_0_1"/>
<dbReference type="InterPro" id="IPR036322">
    <property type="entry name" value="WD40_repeat_dom_sf"/>
</dbReference>
<evidence type="ECO:0000256" key="5">
    <source>
        <dbReference type="SAM" id="MobiDB-lite"/>
    </source>
</evidence>
<dbReference type="STRING" id="10228.B3RXQ4"/>
<keyword evidence="8" id="KW-1185">Reference proteome</keyword>
<dbReference type="InterPro" id="IPR015943">
    <property type="entry name" value="WD40/YVTN_repeat-like_dom_sf"/>
</dbReference>
<dbReference type="eggNOG" id="KOG1983">
    <property type="taxonomic scope" value="Eukaryota"/>
</dbReference>
<dbReference type="GeneID" id="6754002"/>
<sequence>VCHGFPYQPTTLAYDPVQSLLAVGTRTGAIRLYGKVGIECHLLYEHDTAINQLLFMVNEGALISVSSDVVHLWNLRQQRPAVLHSLKFKKEKVTYCYVPLKSKWLYVGSKKGNTYIVNVETFEISEYIIYWNRAITTSCSTHPGSVKYIGEKPDDSNKLLIGFELGMLSLWDLKSQQTVVKIQCQLALMSVSWNFDGKTLMCSHPDGTLTTWNINKTKKPIQVKVPHGHVKNWSKTDKCQPCTIVNKVAWVQGKGSEPFIMFTGGVATDRPNRDQCFTIMQGREMTLFEMEDDIIDFTCLYGSPWPNDFEDPFAVAILLENGLAVYDLTLPNYPPYKIPYTINIHESAVTSTQFYSDCPVDLFTCLYSLGKKHKKSGISYSETEWPLKGGTWGESYKDSSLDLVITGHSDGSLRFWDATAIAFQFMFKFSTTKIFDRERVKESSEMDDEPYAIQDIILCMNSRTLVVSGAAGYVILYRFNFKETTAELSVMDVSVADQVSDTGNDCHMPMRADTDTSNILHLAKLRSGPIKQSPGFQADLICRNAQPGSDMENPGSNSILSLCYSSGFGIMAFSNIKGLIIIDTVQKHCVMSVRTVDVYGKYSPVFSGSSHVKAGESPPPSAGLSNGSASPSTPRKMKWSYGGKRGMQSFSGKSQSNPSIETDNEDLSLRSRSSSLCSVDREGNNKETVRYLNLLETYARKGDATATASLWIGTSSGSILVIILNLPPTGVERVKQPVIISPSGHYLFKLV</sequence>
<gene>
    <name evidence="7" type="ORF">TRIADDRAFT_25442</name>
</gene>
<evidence type="ECO:0000256" key="1">
    <source>
        <dbReference type="ARBA" id="ARBA00008070"/>
    </source>
</evidence>
<evidence type="ECO:0000259" key="6">
    <source>
        <dbReference type="Pfam" id="PF08366"/>
    </source>
</evidence>
<dbReference type="Gene3D" id="2.130.10.10">
    <property type="entry name" value="YVTN repeat-like/Quinoprotein amine dehydrogenase"/>
    <property type="match status" value="2"/>
</dbReference>
<keyword evidence="4" id="KW-0677">Repeat</keyword>
<accession>B3RXQ4</accession>
<name>B3RXQ4_TRIAD</name>
<dbReference type="InterPro" id="IPR001680">
    <property type="entry name" value="WD40_rpt"/>
</dbReference>
<dbReference type="KEGG" id="tad:TRIADDRAFT_25442"/>
<dbReference type="Pfam" id="PF08366">
    <property type="entry name" value="LLGL"/>
    <property type="match status" value="1"/>
</dbReference>
<feature type="compositionally biased region" description="Polar residues" evidence="5">
    <location>
        <begin position="648"/>
        <end position="661"/>
    </location>
</feature>
<feature type="domain" description="Lethal giant larvae homologue 2" evidence="6">
    <location>
        <begin position="224"/>
        <end position="334"/>
    </location>
</feature>
<dbReference type="PhylomeDB" id="B3RXQ4"/>
<dbReference type="RefSeq" id="XP_002112359.1">
    <property type="nucleotide sequence ID" value="XM_002112323.1"/>
</dbReference>
<keyword evidence="3" id="KW-0853">WD repeat</keyword>
<dbReference type="CTD" id="6754002"/>
<protein>
    <recommendedName>
        <fullName evidence="6">Lethal giant larvae homologue 2 domain-containing protein</fullName>
    </recommendedName>
</protein>
<dbReference type="PANTHER" id="PTHR10241">
    <property type="entry name" value="LETHAL 2 GIANT LARVAE PROTEIN"/>
    <property type="match status" value="1"/>
</dbReference>
<comment type="similarity">
    <text evidence="1">Belongs to the WD repeat L(2)GL family.</text>
</comment>
<feature type="non-terminal residue" evidence="7">
    <location>
        <position position="1"/>
    </location>
</feature>
<keyword evidence="2" id="KW-0268">Exocytosis</keyword>
<proteinExistence type="inferred from homology"/>
<dbReference type="PANTHER" id="PTHR10241:SF25">
    <property type="entry name" value="TOMOSYN, ISOFORM C"/>
    <property type="match status" value="1"/>
</dbReference>